<organism evidence="2 3">
    <name type="scientific">Candidatus Niyogibacteria bacterium CG10_big_fil_rev_8_21_14_0_10_46_36</name>
    <dbReference type="NCBI Taxonomy" id="1974726"/>
    <lineage>
        <taxon>Bacteria</taxon>
        <taxon>Candidatus Niyogiibacteriota</taxon>
    </lineage>
</organism>
<evidence type="ECO:0008006" key="4">
    <source>
        <dbReference type="Google" id="ProtNLM"/>
    </source>
</evidence>
<keyword evidence="1" id="KW-0812">Transmembrane</keyword>
<dbReference type="InterPro" id="IPR012902">
    <property type="entry name" value="N_methyl_site"/>
</dbReference>
<protein>
    <recommendedName>
        <fullName evidence="4">Type II secretion system protein GspH</fullName>
    </recommendedName>
</protein>
<accession>A0A2H0TFE6</accession>
<gene>
    <name evidence="2" type="ORF">COU47_02040</name>
</gene>
<reference evidence="3" key="1">
    <citation type="submission" date="2017-09" db="EMBL/GenBank/DDBJ databases">
        <title>Depth-based differentiation of microbial function through sediment-hosted aquifers and enrichment of novel symbionts in the deep terrestrial subsurface.</title>
        <authorList>
            <person name="Probst A.J."/>
            <person name="Ladd B."/>
            <person name="Jarett J.K."/>
            <person name="Geller-Mcgrath D.E."/>
            <person name="Sieber C.M.K."/>
            <person name="Emerson J.B."/>
            <person name="Anantharaman K."/>
            <person name="Thomas B.C."/>
            <person name="Malmstrom R."/>
            <person name="Stieglmeier M."/>
            <person name="Klingl A."/>
            <person name="Woyke T."/>
            <person name="Ryan C.M."/>
            <person name="Banfield J.F."/>
        </authorList>
    </citation>
    <scope>NUCLEOTIDE SEQUENCE [LARGE SCALE GENOMIC DNA]</scope>
</reference>
<feature type="transmembrane region" description="Helical" evidence="1">
    <location>
        <begin position="21"/>
        <end position="44"/>
    </location>
</feature>
<dbReference type="NCBIfam" id="TIGR02532">
    <property type="entry name" value="IV_pilin_GFxxxE"/>
    <property type="match status" value="1"/>
</dbReference>
<evidence type="ECO:0000313" key="2">
    <source>
        <dbReference type="EMBL" id="PIR69664.1"/>
    </source>
</evidence>
<dbReference type="Pfam" id="PF07963">
    <property type="entry name" value="N_methyl"/>
    <property type="match status" value="1"/>
</dbReference>
<dbReference type="AlphaFoldDB" id="A0A2H0TFE6"/>
<evidence type="ECO:0000313" key="3">
    <source>
        <dbReference type="Proteomes" id="UP000231503"/>
    </source>
</evidence>
<dbReference type="Proteomes" id="UP000231503">
    <property type="component" value="Unassembled WGS sequence"/>
</dbReference>
<comment type="caution">
    <text evidence="2">The sequence shown here is derived from an EMBL/GenBank/DDBJ whole genome shotgun (WGS) entry which is preliminary data.</text>
</comment>
<dbReference type="PROSITE" id="PS00409">
    <property type="entry name" value="PROKAR_NTER_METHYL"/>
    <property type="match status" value="1"/>
</dbReference>
<dbReference type="InterPro" id="IPR045584">
    <property type="entry name" value="Pilin-like"/>
</dbReference>
<dbReference type="EMBL" id="PFCO01000004">
    <property type="protein sequence ID" value="PIR69664.1"/>
    <property type="molecule type" value="Genomic_DNA"/>
</dbReference>
<proteinExistence type="predicted"/>
<keyword evidence="1" id="KW-1133">Transmembrane helix</keyword>
<name>A0A2H0TFE6_9BACT</name>
<evidence type="ECO:0000256" key="1">
    <source>
        <dbReference type="SAM" id="Phobius"/>
    </source>
</evidence>
<sequence>MKFLLRIIKQKKEGFTLIEMIVAIGVFSIAMLLSVSSILSISAAQKRAIAIQNIQDNIRFALETMSKESRLGYSYHCGVSIDEVTTTPRDCGAGGPSFTFFNSRGEVVSYQLRNGQIERWSEIDAQFFPVTSQNISIDRLTFYVLGSGVGDNLQPRVIIAARGSATVKGTVITIDLQTTLSQRLLDS</sequence>
<dbReference type="SUPFAM" id="SSF54523">
    <property type="entry name" value="Pili subunits"/>
    <property type="match status" value="1"/>
</dbReference>
<keyword evidence="1" id="KW-0472">Membrane</keyword>